<feature type="compositionally biased region" description="Polar residues" evidence="1">
    <location>
        <begin position="23"/>
        <end position="44"/>
    </location>
</feature>
<evidence type="ECO:0000313" key="5">
    <source>
        <dbReference type="RefSeq" id="XP_017036482.1"/>
    </source>
</evidence>
<reference evidence="3 4" key="1">
    <citation type="submission" date="2025-04" db="UniProtKB">
        <authorList>
            <consortium name="RefSeq"/>
        </authorList>
    </citation>
    <scope>IDENTIFICATION</scope>
</reference>
<feature type="compositionally biased region" description="Acidic residues" evidence="1">
    <location>
        <begin position="544"/>
        <end position="553"/>
    </location>
</feature>
<feature type="compositionally biased region" description="Polar residues" evidence="1">
    <location>
        <begin position="373"/>
        <end position="382"/>
    </location>
</feature>
<proteinExistence type="predicted"/>
<evidence type="ECO:0000313" key="3">
    <source>
        <dbReference type="RefSeq" id="XP_017036480.1"/>
    </source>
</evidence>
<feature type="compositionally biased region" description="Low complexity" evidence="1">
    <location>
        <begin position="171"/>
        <end position="181"/>
    </location>
</feature>
<feature type="compositionally biased region" description="Low complexity" evidence="1">
    <location>
        <begin position="1255"/>
        <end position="1276"/>
    </location>
</feature>
<dbReference type="OMA" id="PPTYRYS"/>
<evidence type="ECO:0000256" key="1">
    <source>
        <dbReference type="SAM" id="MobiDB-lite"/>
    </source>
</evidence>
<feature type="compositionally biased region" description="Polar residues" evidence="1">
    <location>
        <begin position="394"/>
        <end position="438"/>
    </location>
</feature>
<feature type="compositionally biased region" description="Basic and acidic residues" evidence="1">
    <location>
        <begin position="845"/>
        <end position="893"/>
    </location>
</feature>
<protein>
    <submittedName>
        <fullName evidence="3 4">Nascent polypeptide-associated complex subunit alpha, muscle-specific form</fullName>
    </submittedName>
</protein>
<feature type="compositionally biased region" description="Pro residues" evidence="1">
    <location>
        <begin position="1210"/>
        <end position="1223"/>
    </location>
</feature>
<feature type="compositionally biased region" description="Polar residues" evidence="1">
    <location>
        <begin position="740"/>
        <end position="755"/>
    </location>
</feature>
<keyword evidence="2" id="KW-1185">Reference proteome</keyword>
<dbReference type="RefSeq" id="XP_017036481.1">
    <property type="nucleotide sequence ID" value="XM_017180992.1"/>
</dbReference>
<dbReference type="RefSeq" id="XP_017036483.1">
    <property type="nucleotide sequence ID" value="XM_017180994.1"/>
</dbReference>
<feature type="compositionally biased region" description="Polar residues" evidence="1">
    <location>
        <begin position="565"/>
        <end position="583"/>
    </location>
</feature>
<feature type="compositionally biased region" description="Pro residues" evidence="1">
    <location>
        <begin position="216"/>
        <end position="227"/>
    </location>
</feature>
<evidence type="ECO:0000313" key="4">
    <source>
        <dbReference type="RefSeq" id="XP_017036481.1"/>
    </source>
</evidence>
<feature type="compositionally biased region" description="Low complexity" evidence="1">
    <location>
        <begin position="1295"/>
        <end position="1306"/>
    </location>
</feature>
<feature type="compositionally biased region" description="Low complexity" evidence="1">
    <location>
        <begin position="908"/>
        <end position="939"/>
    </location>
</feature>
<dbReference type="RefSeq" id="XP_017036480.1">
    <property type="nucleotide sequence ID" value="XM_017180991.1"/>
</dbReference>
<dbReference type="Gene3D" id="3.10.20.90">
    <property type="entry name" value="Phosphatidylinositol 3-kinase Catalytic Subunit, Chain A, domain 1"/>
    <property type="match status" value="1"/>
</dbReference>
<feature type="region of interest" description="Disordered" evidence="1">
    <location>
        <begin position="307"/>
        <end position="327"/>
    </location>
</feature>
<feature type="compositionally biased region" description="Polar residues" evidence="1">
    <location>
        <begin position="1111"/>
        <end position="1126"/>
    </location>
</feature>
<sequence>MSSMKGGFSTLNRWFGRKKDKTTTGSSSMGKLSKSTTQLHHLSTDTDINETSQLEYNRITPVPAATSNAPFEQTFRITVLLPKDQLFVARLGARVPLSKLLSLVCDNKQLDADKYEFRSPVDASQVYSCESTIGAVGLSEIRLCHKSESYDNFNPDAMHHKFQRTGIARDSLSSSSDFSSSRHSKVTAKTPSPYSSSNSLNSMDSTGMNYTRTPVVVPPPTKVMAPPPRKKRTAPRPPNQICIPEQSVPDIPSSVGLKSEPAYAVIVKRPQLCMSTPNLSGQPELDCNGNSSKSLLDEDSASDGHYATLDIKQPPVPAAGGPEPTPRKRIIQIKKKTAPAPPPGEDTISLASIPEPVTPTAMVPQPAPRITSPLPTSAAPQVNGNGNGTPNGSPLETPNGIPQGTSKGTTNESPHGTPNGTPQGTLNGTPLGTPNGNVSKVLLNRTPTPEPRSLGSATEEDDNDAASKQADSGIGEPAPSPSSVTPEPEAEKSQQESSSEDDEAIKVYNFKLCQTSSKKEKEETPIPPKATSLAELAVLTAAAGEDEEEEEEEVCRKEEGHMAANTPSSASEQTSLSSWNYSVPISPPPDFSDQQGRHRSAGSVSPGSPLDEIVDELSAIINHQGLDTLIKKQPDPRLAEIEAAKPNRLANFSIATAKSTTRITRADSFQAGSGAEAEVISPGGGALSLRSTSHVSLNKLEQQNGYGLGQRRSSSELSIGESPSLQSLEVIKTILNSRKNSLAESGGSTSPTVEQPKSRVQEQEQPHLAKEESTVDGETRASRLVAKETSQPSLGQNVRASIPPSPVQEPSPTPLKKQVPVPSSPVVPKQVVSLVPQHLESPPVLKKESPPVPKKESPPPVAKKESPPPVAKKDSPPPVAKKDSPPPAGKKDSPPPLQKQTPSAVSRLLLDQPPLQNQVPPPVAVSTTPPNTPASPAVTMRGNLSQVESPQPARPIELAPSSKPMPPTYRYSGPPSINFATWSERPKSQVAIKNEGDYIFGGAGKAQPPPGAGGATSKLTIEVASPILRMGISQRKEYHVPITVKPLKDAEANQTEKLTEEPQPQAQVQVQVQPQVNKQQVQIQATNQNQSSTLPRPAKSNRFTLPAGSNHHIQVVTSSTASSNSLPRPVSSLERNSKPAAEATPAPFGQNTLRRTGFKERMLAREQLEQEQALSIRVSVNGTAPAVASAPVSTPTPLVARVPASNVAPVPAPKPTSPKPAPPAKSVHQQQQVFKTAKVEVKLQQEQEEQPPKPVVLQVKLRPTSQPVTTTTTTTTTPPPPPPPQVQLKPVKVLSSGGRNASAGSAPDPRSQLLEAIRNFKREELNRS</sequence>
<feature type="region of interest" description="Disordered" evidence="1">
    <location>
        <begin position="1051"/>
        <end position="1156"/>
    </location>
</feature>
<feature type="region of interest" description="Disordered" evidence="1">
    <location>
        <begin position="171"/>
        <end position="247"/>
    </location>
</feature>
<evidence type="ECO:0000313" key="6">
    <source>
        <dbReference type="RefSeq" id="XP_017036483.1"/>
    </source>
</evidence>
<feature type="compositionally biased region" description="Low complexity" evidence="1">
    <location>
        <begin position="814"/>
        <end position="844"/>
    </location>
</feature>
<feature type="region of interest" description="Disordered" evidence="1">
    <location>
        <begin position="701"/>
        <end position="723"/>
    </location>
</feature>
<feature type="region of interest" description="Disordered" evidence="1">
    <location>
        <begin position="740"/>
        <end position="972"/>
    </location>
</feature>
<feature type="compositionally biased region" description="Pro residues" evidence="1">
    <location>
        <begin position="803"/>
        <end position="813"/>
    </location>
</feature>
<feature type="compositionally biased region" description="Basic and acidic residues" evidence="1">
    <location>
        <begin position="756"/>
        <end position="781"/>
    </location>
</feature>
<accession>A0A6P4J521</accession>
<dbReference type="Proteomes" id="UP001652661">
    <property type="component" value="Chromosome X"/>
</dbReference>
<feature type="compositionally biased region" description="Polar residues" evidence="1">
    <location>
        <begin position="788"/>
        <end position="799"/>
    </location>
</feature>
<feature type="compositionally biased region" description="Low complexity" evidence="1">
    <location>
        <begin position="1062"/>
        <end position="1090"/>
    </location>
</feature>
<dbReference type="RefSeq" id="XP_017036482.1">
    <property type="nucleotide sequence ID" value="XM_017180993.1"/>
</dbReference>
<feature type="compositionally biased region" description="Low complexity" evidence="1">
    <location>
        <begin position="191"/>
        <end position="205"/>
    </location>
</feature>
<dbReference type="OrthoDB" id="8882621at2759"/>
<organism evidence="2 5">
    <name type="scientific">Drosophila kikkawai</name>
    <name type="common">Fruit fly</name>
    <dbReference type="NCBI Taxonomy" id="30033"/>
    <lineage>
        <taxon>Eukaryota</taxon>
        <taxon>Metazoa</taxon>
        <taxon>Ecdysozoa</taxon>
        <taxon>Arthropoda</taxon>
        <taxon>Hexapoda</taxon>
        <taxon>Insecta</taxon>
        <taxon>Pterygota</taxon>
        <taxon>Neoptera</taxon>
        <taxon>Endopterygota</taxon>
        <taxon>Diptera</taxon>
        <taxon>Brachycera</taxon>
        <taxon>Muscomorpha</taxon>
        <taxon>Ephydroidea</taxon>
        <taxon>Drosophilidae</taxon>
        <taxon>Drosophila</taxon>
        <taxon>Sophophora</taxon>
    </lineage>
</organism>
<feature type="region of interest" description="Disordered" evidence="1">
    <location>
        <begin position="18"/>
        <end position="44"/>
    </location>
</feature>
<name>A0A6P4J521_DROKI</name>
<feature type="region of interest" description="Disordered" evidence="1">
    <location>
        <begin position="357"/>
        <end position="610"/>
    </location>
</feature>
<dbReference type="GeneID" id="108084668"/>
<gene>
    <name evidence="3 4 5 6" type="primary">LOC108084668</name>
</gene>
<evidence type="ECO:0000313" key="2">
    <source>
        <dbReference type="Proteomes" id="UP001652661"/>
    </source>
</evidence>
<feature type="region of interest" description="Disordered" evidence="1">
    <location>
        <begin position="1208"/>
        <end position="1313"/>
    </location>
</feature>